<name>A0ABU6TLT3_9FABA</name>
<protein>
    <submittedName>
        <fullName evidence="1">Uncharacterized protein</fullName>
    </submittedName>
</protein>
<gene>
    <name evidence="1" type="ORF">PIB30_063834</name>
</gene>
<sequence length="135" mass="15054">MGSNACTNTIIICNFTTTTITTTTTTISTTISPLPPPLQLQHNNNNTTTTTRRRRRLTFGLDGGGRGRCQKLQGVAQQTWRRQKLGEGHEGDGRASTIVDRKRENGDSAMVWWRVETRWGSTARVHQGFKLLQLG</sequence>
<evidence type="ECO:0000313" key="1">
    <source>
        <dbReference type="EMBL" id="MED6149577.1"/>
    </source>
</evidence>
<comment type="caution">
    <text evidence="1">The sequence shown here is derived from an EMBL/GenBank/DDBJ whole genome shotgun (WGS) entry which is preliminary data.</text>
</comment>
<keyword evidence="2" id="KW-1185">Reference proteome</keyword>
<reference evidence="1 2" key="1">
    <citation type="journal article" date="2023" name="Plants (Basel)">
        <title>Bridging the Gap: Combining Genomics and Transcriptomics Approaches to Understand Stylosanthes scabra, an Orphan Legume from the Brazilian Caatinga.</title>
        <authorList>
            <person name="Ferreira-Neto J.R.C."/>
            <person name="da Silva M.D."/>
            <person name="Binneck E."/>
            <person name="de Melo N.F."/>
            <person name="da Silva R.H."/>
            <person name="de Melo A.L.T.M."/>
            <person name="Pandolfi V."/>
            <person name="Bustamante F.O."/>
            <person name="Brasileiro-Vidal A.C."/>
            <person name="Benko-Iseppon A.M."/>
        </authorList>
    </citation>
    <scope>NUCLEOTIDE SEQUENCE [LARGE SCALE GENOMIC DNA]</scope>
    <source>
        <tissue evidence="1">Leaves</tissue>
    </source>
</reference>
<dbReference type="Proteomes" id="UP001341840">
    <property type="component" value="Unassembled WGS sequence"/>
</dbReference>
<evidence type="ECO:0000313" key="2">
    <source>
        <dbReference type="Proteomes" id="UP001341840"/>
    </source>
</evidence>
<accession>A0ABU6TLT3</accession>
<dbReference type="EMBL" id="JASCZI010091234">
    <property type="protein sequence ID" value="MED6149577.1"/>
    <property type="molecule type" value="Genomic_DNA"/>
</dbReference>
<organism evidence="1 2">
    <name type="scientific">Stylosanthes scabra</name>
    <dbReference type="NCBI Taxonomy" id="79078"/>
    <lineage>
        <taxon>Eukaryota</taxon>
        <taxon>Viridiplantae</taxon>
        <taxon>Streptophyta</taxon>
        <taxon>Embryophyta</taxon>
        <taxon>Tracheophyta</taxon>
        <taxon>Spermatophyta</taxon>
        <taxon>Magnoliopsida</taxon>
        <taxon>eudicotyledons</taxon>
        <taxon>Gunneridae</taxon>
        <taxon>Pentapetalae</taxon>
        <taxon>rosids</taxon>
        <taxon>fabids</taxon>
        <taxon>Fabales</taxon>
        <taxon>Fabaceae</taxon>
        <taxon>Papilionoideae</taxon>
        <taxon>50 kb inversion clade</taxon>
        <taxon>dalbergioids sensu lato</taxon>
        <taxon>Dalbergieae</taxon>
        <taxon>Pterocarpus clade</taxon>
        <taxon>Stylosanthes</taxon>
    </lineage>
</organism>
<proteinExistence type="predicted"/>